<organism evidence="2 3">
    <name type="scientific">Trichinella nelsoni</name>
    <dbReference type="NCBI Taxonomy" id="6336"/>
    <lineage>
        <taxon>Eukaryota</taxon>
        <taxon>Metazoa</taxon>
        <taxon>Ecdysozoa</taxon>
        <taxon>Nematoda</taxon>
        <taxon>Enoplea</taxon>
        <taxon>Dorylaimia</taxon>
        <taxon>Trichinellida</taxon>
        <taxon>Trichinellidae</taxon>
        <taxon>Trichinella</taxon>
    </lineage>
</organism>
<evidence type="ECO:0000313" key="3">
    <source>
        <dbReference type="Proteomes" id="UP000054630"/>
    </source>
</evidence>
<protein>
    <submittedName>
        <fullName evidence="2">Uncharacterized protein</fullName>
    </submittedName>
</protein>
<name>A0A0V0S9Q0_9BILA</name>
<reference evidence="2 3" key="1">
    <citation type="submission" date="2015-01" db="EMBL/GenBank/DDBJ databases">
        <title>Evolution of Trichinella species and genotypes.</title>
        <authorList>
            <person name="Korhonen P.K."/>
            <person name="Edoardo P."/>
            <person name="Giuseppe L.R."/>
            <person name="Gasser R.B."/>
        </authorList>
    </citation>
    <scope>NUCLEOTIDE SEQUENCE [LARGE SCALE GENOMIC DNA]</scope>
    <source>
        <strain evidence="2">ISS37</strain>
    </source>
</reference>
<keyword evidence="3" id="KW-1185">Reference proteome</keyword>
<dbReference type="EMBL" id="JYDL01000024">
    <property type="protein sequence ID" value="KRX23457.1"/>
    <property type="molecule type" value="Genomic_DNA"/>
</dbReference>
<evidence type="ECO:0000256" key="1">
    <source>
        <dbReference type="SAM" id="SignalP"/>
    </source>
</evidence>
<dbReference type="AlphaFoldDB" id="A0A0V0S9Q0"/>
<gene>
    <name evidence="2" type="ORF">T07_8961</name>
</gene>
<feature type="chain" id="PRO_5006868622" evidence="1">
    <location>
        <begin position="22"/>
        <end position="555"/>
    </location>
</feature>
<evidence type="ECO:0000313" key="2">
    <source>
        <dbReference type="EMBL" id="KRX23457.1"/>
    </source>
</evidence>
<dbReference type="Proteomes" id="UP000054630">
    <property type="component" value="Unassembled WGS sequence"/>
</dbReference>
<feature type="signal peptide" evidence="1">
    <location>
        <begin position="1"/>
        <end position="21"/>
    </location>
</feature>
<keyword evidence="1" id="KW-0732">Signal</keyword>
<proteinExistence type="predicted"/>
<dbReference type="OrthoDB" id="10304558at2759"/>
<sequence length="555" mass="62123">MFTMLLLVLFLPIIITTKLAGEKNSLIKILKYFSIVINLPFHVGQLEHDLRMRTANLSNNVLLLQRVNVQVKQADVAVDDVLGRFSETRIGKSHCAVVVDIEAGKRRQHVNQQALQHAQQTIFPLGQRQQIIDTAVAGGEYQALPLQHFLPLAAGNFLGVATHTDKRIHLRAEMVVGLGYQTLAAERVQRFGQVDVSQDVAGGADHQKAQIGPVDEKFDGKHFVRTRVATDQRQRLVLFLVAQQRDAEERVRGESQIANRRHLMHVDLQVEKRNADQSVVLVLPDVHFLTHAGQQVAAQRAQTGHWTFLLFRIDDFQFELGHGSVRLGHYLDHVDDQQPTPYEHLFAVVEHGANGQITLQAGGRTFGLQLDLLAGGDVFKFFEIQLGSRHRQPSVGRVELQFELLHGGIDEVGRLAVERLELLVVADQSDHLVAGHLLAGGQRVRVTFHQVDDEVGRPAEFHLHRRDRLVEVELGRQRADPHHAVGGEVGERPQLLGAAVGGEGDHWTVDVHRVQAQIALFGQEAKIRISAADEQARVAGDIFKRRQLPRRCFVR</sequence>
<comment type="caution">
    <text evidence="2">The sequence shown here is derived from an EMBL/GenBank/DDBJ whole genome shotgun (WGS) entry which is preliminary data.</text>
</comment>
<accession>A0A0V0S9Q0</accession>